<protein>
    <submittedName>
        <fullName evidence="3">Pogo transposable element with KRAB domain</fullName>
    </submittedName>
</protein>
<sequence length="267" mass="30954">MSTERGSPRASYSACFKLHVVMYAVDHGNRAAGKHFKVDESCIRRWRSQREKLKLAPKDKRANRYRLPAYPELEKDLTDWLSEKRKSGVAVSINVIRLKALSIAQNTNIKDFKASVRWCNAFLELHGFSIQRRATVAQKLPQDYEYKLINFQRFITAKRRQHNYELRYIGNTDQTPMTFDIVLNSTVDKKGSKTVSILTTGHEKDRFTVMLACLGDGTKLPPYVVFKRKTLTKKITFPNGVIVRCQEKGWMDEAMIKDWLKTVWSKS</sequence>
<dbReference type="Gene3D" id="1.10.10.60">
    <property type="entry name" value="Homeodomain-like"/>
    <property type="match status" value="1"/>
</dbReference>
<dbReference type="PANTHER" id="PTHR19303">
    <property type="entry name" value="TRANSPOSON"/>
    <property type="match status" value="1"/>
</dbReference>
<evidence type="ECO:0000259" key="2">
    <source>
        <dbReference type="PROSITE" id="PS51253"/>
    </source>
</evidence>
<dbReference type="SUPFAM" id="SSF46689">
    <property type="entry name" value="Homeodomain-like"/>
    <property type="match status" value="1"/>
</dbReference>
<dbReference type="AlphaFoldDB" id="A0A2B4RMB2"/>
<dbReference type="PROSITE" id="PS51253">
    <property type="entry name" value="HTH_CENPB"/>
    <property type="match status" value="1"/>
</dbReference>
<dbReference type="STRING" id="50429.A0A2B4RMB2"/>
<dbReference type="Pfam" id="PF03184">
    <property type="entry name" value="DDE_1"/>
    <property type="match status" value="1"/>
</dbReference>
<evidence type="ECO:0000313" key="4">
    <source>
        <dbReference type="Proteomes" id="UP000225706"/>
    </source>
</evidence>
<dbReference type="SMART" id="SM00674">
    <property type="entry name" value="CENPB"/>
    <property type="match status" value="1"/>
</dbReference>
<dbReference type="InterPro" id="IPR006600">
    <property type="entry name" value="HTH_CenpB_DNA-bd_dom"/>
</dbReference>
<evidence type="ECO:0000313" key="3">
    <source>
        <dbReference type="EMBL" id="PFX17405.1"/>
    </source>
</evidence>
<gene>
    <name evidence="3" type="primary">POGK</name>
    <name evidence="3" type="ORF">AWC38_SpisGene18272</name>
</gene>
<dbReference type="PANTHER" id="PTHR19303:SF74">
    <property type="entry name" value="POGO TRANSPOSABLE ELEMENT WITH KRAB DOMAIN"/>
    <property type="match status" value="1"/>
</dbReference>
<dbReference type="InterPro" id="IPR050863">
    <property type="entry name" value="CenT-Element_Derived"/>
</dbReference>
<dbReference type="OrthoDB" id="10028801at2759"/>
<proteinExistence type="predicted"/>
<dbReference type="InterPro" id="IPR004875">
    <property type="entry name" value="DDE_SF_endonuclease_dom"/>
</dbReference>
<name>A0A2B4RMB2_STYPI</name>
<dbReference type="Proteomes" id="UP000225706">
    <property type="component" value="Unassembled WGS sequence"/>
</dbReference>
<keyword evidence="4" id="KW-1185">Reference proteome</keyword>
<dbReference type="GO" id="GO:0003677">
    <property type="term" value="F:DNA binding"/>
    <property type="evidence" value="ECO:0007669"/>
    <property type="project" value="UniProtKB-KW"/>
</dbReference>
<dbReference type="GO" id="GO:0005634">
    <property type="term" value="C:nucleus"/>
    <property type="evidence" value="ECO:0007669"/>
    <property type="project" value="TreeGrafter"/>
</dbReference>
<reference evidence="4" key="1">
    <citation type="journal article" date="2017" name="bioRxiv">
        <title>Comparative analysis of the genomes of Stylophora pistillata and Acropora digitifera provides evidence for extensive differences between species of corals.</title>
        <authorList>
            <person name="Voolstra C.R."/>
            <person name="Li Y."/>
            <person name="Liew Y.J."/>
            <person name="Baumgarten S."/>
            <person name="Zoccola D."/>
            <person name="Flot J.-F."/>
            <person name="Tambutte S."/>
            <person name="Allemand D."/>
            <person name="Aranda M."/>
        </authorList>
    </citation>
    <scope>NUCLEOTIDE SEQUENCE [LARGE SCALE GENOMIC DNA]</scope>
</reference>
<dbReference type="InterPro" id="IPR009057">
    <property type="entry name" value="Homeodomain-like_sf"/>
</dbReference>
<feature type="domain" description="HTH CENPB-type" evidence="2">
    <location>
        <begin position="61"/>
        <end position="132"/>
    </location>
</feature>
<comment type="caution">
    <text evidence="3">The sequence shown here is derived from an EMBL/GenBank/DDBJ whole genome shotgun (WGS) entry which is preliminary data.</text>
</comment>
<dbReference type="Pfam" id="PF03221">
    <property type="entry name" value="HTH_Tnp_Tc5"/>
    <property type="match status" value="1"/>
</dbReference>
<evidence type="ECO:0000256" key="1">
    <source>
        <dbReference type="ARBA" id="ARBA00023125"/>
    </source>
</evidence>
<keyword evidence="1" id="KW-0238">DNA-binding</keyword>
<organism evidence="3 4">
    <name type="scientific">Stylophora pistillata</name>
    <name type="common">Smooth cauliflower coral</name>
    <dbReference type="NCBI Taxonomy" id="50429"/>
    <lineage>
        <taxon>Eukaryota</taxon>
        <taxon>Metazoa</taxon>
        <taxon>Cnidaria</taxon>
        <taxon>Anthozoa</taxon>
        <taxon>Hexacorallia</taxon>
        <taxon>Scleractinia</taxon>
        <taxon>Astrocoeniina</taxon>
        <taxon>Pocilloporidae</taxon>
        <taxon>Stylophora</taxon>
    </lineage>
</organism>
<dbReference type="EMBL" id="LSMT01000475">
    <property type="protein sequence ID" value="PFX17405.1"/>
    <property type="molecule type" value="Genomic_DNA"/>
</dbReference>
<accession>A0A2B4RMB2</accession>